<dbReference type="InterPro" id="IPR005248">
    <property type="entry name" value="NadD/NMNAT"/>
</dbReference>
<dbReference type="InterPro" id="IPR014729">
    <property type="entry name" value="Rossmann-like_a/b/a_fold"/>
</dbReference>
<evidence type="ECO:0000256" key="7">
    <source>
        <dbReference type="ARBA" id="ARBA00023027"/>
    </source>
</evidence>
<gene>
    <name evidence="9" type="ORF">SteCoe_24750</name>
</gene>
<dbReference type="HAMAP" id="MF_00244">
    <property type="entry name" value="NaMN_adenylyltr"/>
    <property type="match status" value="1"/>
</dbReference>
<name>A0A1R2BGU7_9CILI</name>
<dbReference type="Proteomes" id="UP000187209">
    <property type="component" value="Unassembled WGS sequence"/>
</dbReference>
<keyword evidence="3" id="KW-0808">Transferase</keyword>
<evidence type="ECO:0000313" key="10">
    <source>
        <dbReference type="Proteomes" id="UP000187209"/>
    </source>
</evidence>
<accession>A0A1R2BGU7</accession>
<dbReference type="PANTHER" id="PTHR39321">
    <property type="entry name" value="NICOTINATE-NUCLEOTIDE ADENYLYLTRANSFERASE-RELATED"/>
    <property type="match status" value="1"/>
</dbReference>
<protein>
    <recommendedName>
        <fullName evidence="8">Cytidyltransferase-like domain-containing protein</fullName>
    </recommendedName>
</protein>
<feature type="domain" description="Cytidyltransferase-like" evidence="8">
    <location>
        <begin position="7"/>
        <end position="162"/>
    </location>
</feature>
<keyword evidence="2" id="KW-0662">Pyridine nucleotide biosynthesis</keyword>
<dbReference type="CDD" id="cd02165">
    <property type="entry name" value="NMNAT"/>
    <property type="match status" value="1"/>
</dbReference>
<evidence type="ECO:0000256" key="2">
    <source>
        <dbReference type="ARBA" id="ARBA00022642"/>
    </source>
</evidence>
<dbReference type="Pfam" id="PF01467">
    <property type="entry name" value="CTP_transf_like"/>
    <property type="match status" value="1"/>
</dbReference>
<reference evidence="9 10" key="1">
    <citation type="submission" date="2016-11" db="EMBL/GenBank/DDBJ databases">
        <title>The macronuclear genome of Stentor coeruleus: a giant cell with tiny introns.</title>
        <authorList>
            <person name="Slabodnick M."/>
            <person name="Ruby J.G."/>
            <person name="Reiff S.B."/>
            <person name="Swart E.C."/>
            <person name="Gosai S."/>
            <person name="Prabakaran S."/>
            <person name="Witkowska E."/>
            <person name="Larue G.E."/>
            <person name="Fisher S."/>
            <person name="Freeman R.M."/>
            <person name="Gunawardena J."/>
            <person name="Chu W."/>
            <person name="Stover N.A."/>
            <person name="Gregory B.D."/>
            <person name="Nowacki M."/>
            <person name="Derisi J."/>
            <person name="Roy S.W."/>
            <person name="Marshall W.F."/>
            <person name="Sood P."/>
        </authorList>
    </citation>
    <scope>NUCLEOTIDE SEQUENCE [LARGE SCALE GENOMIC DNA]</scope>
    <source>
        <strain evidence="9">WM001</strain>
    </source>
</reference>
<dbReference type="Gene3D" id="3.40.50.620">
    <property type="entry name" value="HUPs"/>
    <property type="match status" value="1"/>
</dbReference>
<evidence type="ECO:0000256" key="1">
    <source>
        <dbReference type="ARBA" id="ARBA00004790"/>
    </source>
</evidence>
<keyword evidence="4" id="KW-0548">Nucleotidyltransferase</keyword>
<keyword evidence="5" id="KW-0547">Nucleotide-binding</keyword>
<dbReference type="GO" id="GO:0005524">
    <property type="term" value="F:ATP binding"/>
    <property type="evidence" value="ECO:0007669"/>
    <property type="project" value="UniProtKB-KW"/>
</dbReference>
<dbReference type="OrthoDB" id="422187at2759"/>
<evidence type="ECO:0000256" key="5">
    <source>
        <dbReference type="ARBA" id="ARBA00022741"/>
    </source>
</evidence>
<comment type="pathway">
    <text evidence="1">Cofactor biosynthesis; NAD(+) biosynthesis.</text>
</comment>
<comment type="caution">
    <text evidence="9">The sequence shown here is derived from an EMBL/GenBank/DDBJ whole genome shotgun (WGS) entry which is preliminary data.</text>
</comment>
<dbReference type="UniPathway" id="UPA00253">
    <property type="reaction ID" value="UER00600"/>
</dbReference>
<organism evidence="9 10">
    <name type="scientific">Stentor coeruleus</name>
    <dbReference type="NCBI Taxonomy" id="5963"/>
    <lineage>
        <taxon>Eukaryota</taxon>
        <taxon>Sar</taxon>
        <taxon>Alveolata</taxon>
        <taxon>Ciliophora</taxon>
        <taxon>Postciliodesmatophora</taxon>
        <taxon>Heterotrichea</taxon>
        <taxon>Heterotrichida</taxon>
        <taxon>Stentoridae</taxon>
        <taxon>Stentor</taxon>
    </lineage>
</organism>
<evidence type="ECO:0000256" key="3">
    <source>
        <dbReference type="ARBA" id="ARBA00022679"/>
    </source>
</evidence>
<evidence type="ECO:0000256" key="6">
    <source>
        <dbReference type="ARBA" id="ARBA00022840"/>
    </source>
</evidence>
<sequence length="202" mass="23916">MKKNIGILGGSFDPPHIAHVRLAEIAQKYCDEIWIVPCGYRDDKPWMSSYEIRYEMCQLAFRNMKICDFERGMPIVSTYLLMRDIQEQHPEENFYFIIGTDLLISLDTWTYYHELISYTNFLVFHREGVAMNEKCNEYLARKNFRDTGEKVQIELSSTYVRESIKESRRKNLSDEMLKDLLKKVIGIDEVAEAAYRYNLYSS</sequence>
<dbReference type="NCBIfam" id="TIGR00125">
    <property type="entry name" value="cyt_tran_rel"/>
    <property type="match status" value="1"/>
</dbReference>
<dbReference type="EMBL" id="MPUH01000658">
    <property type="protein sequence ID" value="OMJ75988.1"/>
    <property type="molecule type" value="Genomic_DNA"/>
</dbReference>
<keyword evidence="7" id="KW-0520">NAD</keyword>
<dbReference type="PANTHER" id="PTHR39321:SF3">
    <property type="entry name" value="PHOSPHOPANTETHEINE ADENYLYLTRANSFERASE"/>
    <property type="match status" value="1"/>
</dbReference>
<dbReference type="GO" id="GO:0009435">
    <property type="term" value="P:NAD+ biosynthetic process"/>
    <property type="evidence" value="ECO:0007669"/>
    <property type="project" value="UniProtKB-UniPathway"/>
</dbReference>
<keyword evidence="10" id="KW-1185">Reference proteome</keyword>
<evidence type="ECO:0000256" key="4">
    <source>
        <dbReference type="ARBA" id="ARBA00022695"/>
    </source>
</evidence>
<proteinExistence type="inferred from homology"/>
<keyword evidence="6" id="KW-0067">ATP-binding</keyword>
<evidence type="ECO:0000313" key="9">
    <source>
        <dbReference type="EMBL" id="OMJ75988.1"/>
    </source>
</evidence>
<dbReference type="AlphaFoldDB" id="A0A1R2BGU7"/>
<dbReference type="SUPFAM" id="SSF52374">
    <property type="entry name" value="Nucleotidylyl transferase"/>
    <property type="match status" value="1"/>
</dbReference>
<dbReference type="InterPro" id="IPR004821">
    <property type="entry name" value="Cyt_trans-like"/>
</dbReference>
<dbReference type="GO" id="GO:0070566">
    <property type="term" value="F:adenylyltransferase activity"/>
    <property type="evidence" value="ECO:0007669"/>
    <property type="project" value="UniProtKB-ARBA"/>
</dbReference>
<evidence type="ECO:0000259" key="8">
    <source>
        <dbReference type="Pfam" id="PF01467"/>
    </source>
</evidence>